<feature type="compositionally biased region" description="Polar residues" evidence="1">
    <location>
        <begin position="104"/>
        <end position="117"/>
    </location>
</feature>
<proteinExistence type="predicted"/>
<dbReference type="Proteomes" id="UP001180020">
    <property type="component" value="Unassembled WGS sequence"/>
</dbReference>
<dbReference type="AlphaFoldDB" id="A0AAV9FAA9"/>
<comment type="caution">
    <text evidence="2">The sequence shown here is derived from an EMBL/GenBank/DDBJ whole genome shotgun (WGS) entry which is preliminary data.</text>
</comment>
<name>A0AAV9FAA9_ACOCL</name>
<protein>
    <submittedName>
        <fullName evidence="2">Uncharacterized protein</fullName>
    </submittedName>
</protein>
<feature type="compositionally biased region" description="Basic and acidic residues" evidence="1">
    <location>
        <begin position="119"/>
        <end position="128"/>
    </location>
</feature>
<dbReference type="EMBL" id="JAUJYO010000003">
    <property type="protein sequence ID" value="KAK1322534.1"/>
    <property type="molecule type" value="Genomic_DNA"/>
</dbReference>
<sequence>MNLNGTQLPLTTEFAGKAAAALVQRKVVNRNRPRIMALPEVDSISPSFLLVECASTASNNIEYALMNQWAAPPQTMDALFAGMKERRTKFIAECIRANVGAGRGTSSNSNPQRQWQQLADRDGSASGH</sequence>
<accession>A0AAV9FAA9</accession>
<evidence type="ECO:0000256" key="1">
    <source>
        <dbReference type="SAM" id="MobiDB-lite"/>
    </source>
</evidence>
<gene>
    <name evidence="2" type="ORF">QJS10_CPA03g00871</name>
</gene>
<reference evidence="2" key="1">
    <citation type="journal article" date="2023" name="Nat. Commun.">
        <title>Diploid and tetraploid genomes of Acorus and the evolution of monocots.</title>
        <authorList>
            <person name="Ma L."/>
            <person name="Liu K.W."/>
            <person name="Li Z."/>
            <person name="Hsiao Y.Y."/>
            <person name="Qi Y."/>
            <person name="Fu T."/>
            <person name="Tang G.D."/>
            <person name="Zhang D."/>
            <person name="Sun W.H."/>
            <person name="Liu D.K."/>
            <person name="Li Y."/>
            <person name="Chen G.Z."/>
            <person name="Liu X.D."/>
            <person name="Liao X.Y."/>
            <person name="Jiang Y.T."/>
            <person name="Yu X."/>
            <person name="Hao Y."/>
            <person name="Huang J."/>
            <person name="Zhao X.W."/>
            <person name="Ke S."/>
            <person name="Chen Y.Y."/>
            <person name="Wu W.L."/>
            <person name="Hsu J.L."/>
            <person name="Lin Y.F."/>
            <person name="Huang M.D."/>
            <person name="Li C.Y."/>
            <person name="Huang L."/>
            <person name="Wang Z.W."/>
            <person name="Zhao X."/>
            <person name="Zhong W.Y."/>
            <person name="Peng D.H."/>
            <person name="Ahmad S."/>
            <person name="Lan S."/>
            <person name="Zhang J.S."/>
            <person name="Tsai W.C."/>
            <person name="Van de Peer Y."/>
            <person name="Liu Z.J."/>
        </authorList>
    </citation>
    <scope>NUCLEOTIDE SEQUENCE</scope>
    <source>
        <strain evidence="2">CP</strain>
    </source>
</reference>
<keyword evidence="3" id="KW-1185">Reference proteome</keyword>
<organism evidence="2 3">
    <name type="scientific">Acorus calamus</name>
    <name type="common">Sweet flag</name>
    <dbReference type="NCBI Taxonomy" id="4465"/>
    <lineage>
        <taxon>Eukaryota</taxon>
        <taxon>Viridiplantae</taxon>
        <taxon>Streptophyta</taxon>
        <taxon>Embryophyta</taxon>
        <taxon>Tracheophyta</taxon>
        <taxon>Spermatophyta</taxon>
        <taxon>Magnoliopsida</taxon>
        <taxon>Liliopsida</taxon>
        <taxon>Acoraceae</taxon>
        <taxon>Acorus</taxon>
    </lineage>
</organism>
<feature type="region of interest" description="Disordered" evidence="1">
    <location>
        <begin position="100"/>
        <end position="128"/>
    </location>
</feature>
<reference evidence="2" key="2">
    <citation type="submission" date="2023-06" db="EMBL/GenBank/DDBJ databases">
        <authorList>
            <person name="Ma L."/>
            <person name="Liu K.-W."/>
            <person name="Li Z."/>
            <person name="Hsiao Y.-Y."/>
            <person name="Qi Y."/>
            <person name="Fu T."/>
            <person name="Tang G."/>
            <person name="Zhang D."/>
            <person name="Sun W.-H."/>
            <person name="Liu D.-K."/>
            <person name="Li Y."/>
            <person name="Chen G.-Z."/>
            <person name="Liu X.-D."/>
            <person name="Liao X.-Y."/>
            <person name="Jiang Y.-T."/>
            <person name="Yu X."/>
            <person name="Hao Y."/>
            <person name="Huang J."/>
            <person name="Zhao X.-W."/>
            <person name="Ke S."/>
            <person name="Chen Y.-Y."/>
            <person name="Wu W.-L."/>
            <person name="Hsu J.-L."/>
            <person name="Lin Y.-F."/>
            <person name="Huang M.-D."/>
            <person name="Li C.-Y."/>
            <person name="Huang L."/>
            <person name="Wang Z.-W."/>
            <person name="Zhao X."/>
            <person name="Zhong W.-Y."/>
            <person name="Peng D.-H."/>
            <person name="Ahmad S."/>
            <person name="Lan S."/>
            <person name="Zhang J.-S."/>
            <person name="Tsai W.-C."/>
            <person name="Van De Peer Y."/>
            <person name="Liu Z.-J."/>
        </authorList>
    </citation>
    <scope>NUCLEOTIDE SEQUENCE</scope>
    <source>
        <strain evidence="2">CP</strain>
        <tissue evidence="2">Leaves</tissue>
    </source>
</reference>
<evidence type="ECO:0000313" key="3">
    <source>
        <dbReference type="Proteomes" id="UP001180020"/>
    </source>
</evidence>
<evidence type="ECO:0000313" key="2">
    <source>
        <dbReference type="EMBL" id="KAK1322534.1"/>
    </source>
</evidence>